<protein>
    <submittedName>
        <fullName evidence="2">Uncharacterized protein</fullName>
    </submittedName>
</protein>
<organism evidence="2 3">
    <name type="scientific">Burkholderia thailandensis</name>
    <dbReference type="NCBI Taxonomy" id="57975"/>
    <lineage>
        <taxon>Bacteria</taxon>
        <taxon>Pseudomonadati</taxon>
        <taxon>Pseudomonadota</taxon>
        <taxon>Betaproteobacteria</taxon>
        <taxon>Burkholderiales</taxon>
        <taxon>Burkholderiaceae</taxon>
        <taxon>Burkholderia</taxon>
        <taxon>pseudomallei group</taxon>
    </lineage>
</organism>
<dbReference type="EMBL" id="QXCT01000002">
    <property type="protein sequence ID" value="MDW9257758.1"/>
    <property type="molecule type" value="Genomic_DNA"/>
</dbReference>
<accession>A0AAW9D7E3</accession>
<comment type="caution">
    <text evidence="2">The sequence shown here is derived from an EMBL/GenBank/DDBJ whole genome shotgun (WGS) entry which is preliminary data.</text>
</comment>
<reference evidence="2" key="1">
    <citation type="submission" date="2018-08" db="EMBL/GenBank/DDBJ databases">
        <title>Identification of Burkholderia cepacia strains that express a Burkholderia pseudomallei-like capsular polysaccharide.</title>
        <authorList>
            <person name="Burtnick M.N."/>
            <person name="Vongsouvath M."/>
            <person name="Newton P."/>
            <person name="Wuthiekanun V."/>
            <person name="Limmathurotsakul D."/>
            <person name="Brett P.J."/>
            <person name="Chantratita N."/>
            <person name="Dance D.A."/>
        </authorList>
    </citation>
    <scope>NUCLEOTIDE SEQUENCE</scope>
    <source>
        <strain evidence="2">SBXCC001</strain>
    </source>
</reference>
<evidence type="ECO:0000313" key="3">
    <source>
        <dbReference type="Proteomes" id="UP001272137"/>
    </source>
</evidence>
<dbReference type="Proteomes" id="UP001272137">
    <property type="component" value="Unassembled WGS sequence"/>
</dbReference>
<evidence type="ECO:0000313" key="2">
    <source>
        <dbReference type="EMBL" id="MDW9257758.1"/>
    </source>
</evidence>
<proteinExistence type="predicted"/>
<evidence type="ECO:0000256" key="1">
    <source>
        <dbReference type="SAM" id="MobiDB-lite"/>
    </source>
</evidence>
<feature type="compositionally biased region" description="Basic and acidic residues" evidence="1">
    <location>
        <begin position="21"/>
        <end position="38"/>
    </location>
</feature>
<name>A0AAW9D7E3_BURTH</name>
<dbReference type="AlphaFoldDB" id="A0AAW9D7E3"/>
<feature type="region of interest" description="Disordered" evidence="1">
    <location>
        <begin position="1"/>
        <end position="38"/>
    </location>
</feature>
<sequence>MSRRGGSGEFASRPFDGSAITDHRITGLPDYRIDKSND</sequence>
<gene>
    <name evidence="2" type="ORF">C7S16_3357</name>
</gene>